<keyword evidence="3" id="KW-1185">Reference proteome</keyword>
<feature type="compositionally biased region" description="Polar residues" evidence="1">
    <location>
        <begin position="47"/>
        <end position="68"/>
    </location>
</feature>
<comment type="caution">
    <text evidence="2">The sequence shown here is derived from an EMBL/GenBank/DDBJ whole genome shotgun (WGS) entry which is preliminary data.</text>
</comment>
<feature type="region of interest" description="Disordered" evidence="1">
    <location>
        <begin position="1"/>
        <end position="68"/>
    </location>
</feature>
<organism evidence="2 3">
    <name type="scientific">Forsythia ovata</name>
    <dbReference type="NCBI Taxonomy" id="205694"/>
    <lineage>
        <taxon>Eukaryota</taxon>
        <taxon>Viridiplantae</taxon>
        <taxon>Streptophyta</taxon>
        <taxon>Embryophyta</taxon>
        <taxon>Tracheophyta</taxon>
        <taxon>Spermatophyta</taxon>
        <taxon>Magnoliopsida</taxon>
        <taxon>eudicotyledons</taxon>
        <taxon>Gunneridae</taxon>
        <taxon>Pentapetalae</taxon>
        <taxon>asterids</taxon>
        <taxon>lamiids</taxon>
        <taxon>Lamiales</taxon>
        <taxon>Oleaceae</taxon>
        <taxon>Forsythieae</taxon>
        <taxon>Forsythia</taxon>
    </lineage>
</organism>
<reference evidence="3" key="1">
    <citation type="submission" date="2024-07" db="EMBL/GenBank/DDBJ databases">
        <title>Two chromosome-level genome assemblies of Korean endemic species Abeliophyllum distichum and Forsythia ovata (Oleaceae).</title>
        <authorList>
            <person name="Jang H."/>
        </authorList>
    </citation>
    <scope>NUCLEOTIDE SEQUENCE [LARGE SCALE GENOMIC DNA]</scope>
</reference>
<name>A0ABD1USS4_9LAMI</name>
<dbReference type="EMBL" id="JBFOLJ010000006">
    <property type="protein sequence ID" value="KAL2528116.1"/>
    <property type="molecule type" value="Genomic_DNA"/>
</dbReference>
<feature type="compositionally biased region" description="Low complexity" evidence="1">
    <location>
        <begin position="11"/>
        <end position="38"/>
    </location>
</feature>
<sequence length="176" mass="19326">MPRVVLFYDNESSVESSSDSTGESYSGSSSHSSGRSSSTKLIDRWASRSSTSLQTGESRQVSEVTRQSTDFLEQSDHSTGVVRVGGRVPPIRSSYANIQIDRSPSGHIVPLNVPKGYSVYNSETKLDMMLVKFKTFDNHIYRAQHPTERLPGSNPFEVAMYKDSKDGGLSLPNSLA</sequence>
<evidence type="ECO:0000313" key="3">
    <source>
        <dbReference type="Proteomes" id="UP001604277"/>
    </source>
</evidence>
<dbReference type="Proteomes" id="UP001604277">
    <property type="component" value="Unassembled WGS sequence"/>
</dbReference>
<evidence type="ECO:0000313" key="2">
    <source>
        <dbReference type="EMBL" id="KAL2528116.1"/>
    </source>
</evidence>
<protein>
    <submittedName>
        <fullName evidence="2">Uncharacterized protein</fullName>
    </submittedName>
</protein>
<gene>
    <name evidence="2" type="ORF">Fot_20717</name>
</gene>
<dbReference type="AlphaFoldDB" id="A0ABD1USS4"/>
<accession>A0ABD1USS4</accession>
<proteinExistence type="predicted"/>
<evidence type="ECO:0000256" key="1">
    <source>
        <dbReference type="SAM" id="MobiDB-lite"/>
    </source>
</evidence>